<name>A0ABQ6HYG4_9MICO</name>
<dbReference type="InterPro" id="IPR005122">
    <property type="entry name" value="Uracil-DNA_glycosylase-like"/>
</dbReference>
<feature type="domain" description="Uracil-DNA glycosylase-like" evidence="1">
    <location>
        <begin position="41"/>
        <end position="181"/>
    </location>
</feature>
<comment type="caution">
    <text evidence="2">The sequence shown here is derived from an EMBL/GenBank/DDBJ whole genome shotgun (WGS) entry which is preliminary data.</text>
</comment>
<dbReference type="Proteomes" id="UP001157091">
    <property type="component" value="Unassembled WGS sequence"/>
</dbReference>
<evidence type="ECO:0000313" key="3">
    <source>
        <dbReference type="Proteomes" id="UP001157091"/>
    </source>
</evidence>
<reference evidence="3" key="1">
    <citation type="journal article" date="2019" name="Int. J. Syst. Evol. Microbiol.">
        <title>The Global Catalogue of Microorganisms (GCM) 10K type strain sequencing project: providing services to taxonomists for standard genome sequencing and annotation.</title>
        <authorList>
            <consortium name="The Broad Institute Genomics Platform"/>
            <consortium name="The Broad Institute Genome Sequencing Center for Infectious Disease"/>
            <person name="Wu L."/>
            <person name="Ma J."/>
        </authorList>
    </citation>
    <scope>NUCLEOTIDE SEQUENCE [LARGE SCALE GENOMIC DNA]</scope>
    <source>
        <strain evidence="3">NBRC 106348</strain>
    </source>
</reference>
<evidence type="ECO:0000259" key="1">
    <source>
        <dbReference type="SMART" id="SM00986"/>
    </source>
</evidence>
<dbReference type="InterPro" id="IPR036895">
    <property type="entry name" value="Uracil-DNA_glycosylase-like_sf"/>
</dbReference>
<keyword evidence="3" id="KW-1185">Reference proteome</keyword>
<dbReference type="RefSeq" id="WP_284292149.1">
    <property type="nucleotide sequence ID" value="NZ_BSUK01000001.1"/>
</dbReference>
<proteinExistence type="predicted"/>
<gene>
    <name evidence="2" type="ORF">GCM10025864_08150</name>
</gene>
<dbReference type="SUPFAM" id="SSF52141">
    <property type="entry name" value="Uracil-DNA glycosylase-like"/>
    <property type="match status" value="1"/>
</dbReference>
<dbReference type="Gene3D" id="3.40.470.10">
    <property type="entry name" value="Uracil-DNA glycosylase-like domain"/>
    <property type="match status" value="1"/>
</dbReference>
<dbReference type="SMART" id="SM00986">
    <property type="entry name" value="UDG"/>
    <property type="match status" value="1"/>
</dbReference>
<organism evidence="2 3">
    <name type="scientific">Luteimicrobium album</name>
    <dbReference type="NCBI Taxonomy" id="1054550"/>
    <lineage>
        <taxon>Bacteria</taxon>
        <taxon>Bacillati</taxon>
        <taxon>Actinomycetota</taxon>
        <taxon>Actinomycetes</taxon>
        <taxon>Micrococcales</taxon>
        <taxon>Luteimicrobium</taxon>
    </lineage>
</organism>
<dbReference type="SMART" id="SM00987">
    <property type="entry name" value="UreE_C"/>
    <property type="match status" value="1"/>
</dbReference>
<evidence type="ECO:0000313" key="2">
    <source>
        <dbReference type="EMBL" id="GMA23056.1"/>
    </source>
</evidence>
<protein>
    <submittedName>
        <fullName evidence="2">Uracil-DNA glycosylase</fullName>
    </submittedName>
</protein>
<sequence>MTTPTFDPGPPSAVARHFAALPSYAAHAGLFWYDWGPILYRGRLNGSARVLCLASDPGPTERVAHRTLVGDAGQRVQGFLAKLGLTSSYVCVNAYAYALLPSKASRALTEVLPLPEQVAWRATLLSLITGPKLQAVVAFGEQAQGALDLWAGLPAGVHVERVPHPSSRSASALLTAWRAAVLRLRAVVTPDPDGAAGLALPNYGTSFLESDYARIPRGDLPFGVPDFLGDDAWGRKAKPRHNNGVSRSSKDLLHTIEWIAPRS</sequence>
<accession>A0ABQ6HYG4</accession>
<dbReference type="EMBL" id="BSUK01000001">
    <property type="protein sequence ID" value="GMA23056.1"/>
    <property type="molecule type" value="Genomic_DNA"/>
</dbReference>